<name>A0ABT5UCJ5_9GAMM</name>
<dbReference type="PANTHER" id="PTHR34290:SF2">
    <property type="entry name" value="OS04G0668800 PROTEIN"/>
    <property type="match status" value="1"/>
</dbReference>
<dbReference type="InterPro" id="IPR044691">
    <property type="entry name" value="DCC1_Trx"/>
</dbReference>
<dbReference type="EMBL" id="JAPMOU010000028">
    <property type="protein sequence ID" value="MDE1464105.1"/>
    <property type="molecule type" value="Genomic_DNA"/>
</dbReference>
<dbReference type="InterPro" id="IPR007263">
    <property type="entry name" value="DCC1-like"/>
</dbReference>
<protein>
    <submittedName>
        <fullName evidence="1">DUF393 domain-containing protein</fullName>
    </submittedName>
</protein>
<sequence>MNKITIYYDAICPSCRRDQQWLNHWVDKNKIEWCDINENKDALLHAGINPKEALTSLHIQLADGTIVNDIDAYIALLKLSPWLRVIAWVMHFKMIKHYLHIIYQKSVHERLKKSNRLP</sequence>
<reference evidence="1 2" key="1">
    <citation type="submission" date="2022-11" db="EMBL/GenBank/DDBJ databases">
        <title>Spartinivicinus poritis sp. nov., isolated from scleractinian coral Porites lutea.</title>
        <authorList>
            <person name="Zhang G."/>
            <person name="Cai L."/>
            <person name="Wei Q."/>
        </authorList>
    </citation>
    <scope>NUCLEOTIDE SEQUENCE [LARGE SCALE GENOMIC DNA]</scope>
    <source>
        <strain evidence="1 2">A2-2</strain>
    </source>
</reference>
<evidence type="ECO:0000313" key="1">
    <source>
        <dbReference type="EMBL" id="MDE1464105.1"/>
    </source>
</evidence>
<dbReference type="Pfam" id="PF04134">
    <property type="entry name" value="DCC1-like"/>
    <property type="match status" value="1"/>
</dbReference>
<organism evidence="1 2">
    <name type="scientific">Spartinivicinus poritis</name>
    <dbReference type="NCBI Taxonomy" id="2994640"/>
    <lineage>
        <taxon>Bacteria</taxon>
        <taxon>Pseudomonadati</taxon>
        <taxon>Pseudomonadota</taxon>
        <taxon>Gammaproteobacteria</taxon>
        <taxon>Oceanospirillales</taxon>
        <taxon>Zooshikellaceae</taxon>
        <taxon>Spartinivicinus</taxon>
    </lineage>
</organism>
<dbReference type="PANTHER" id="PTHR34290">
    <property type="entry name" value="SI:CH73-390P7.2"/>
    <property type="match status" value="1"/>
</dbReference>
<dbReference type="RefSeq" id="WP_274690436.1">
    <property type="nucleotide sequence ID" value="NZ_JAPMOU010000028.1"/>
</dbReference>
<dbReference type="InterPro" id="IPR036249">
    <property type="entry name" value="Thioredoxin-like_sf"/>
</dbReference>
<dbReference type="Proteomes" id="UP001528823">
    <property type="component" value="Unassembled WGS sequence"/>
</dbReference>
<dbReference type="SUPFAM" id="SSF52833">
    <property type="entry name" value="Thioredoxin-like"/>
    <property type="match status" value="1"/>
</dbReference>
<gene>
    <name evidence="1" type="ORF">ORQ98_19295</name>
</gene>
<keyword evidence="2" id="KW-1185">Reference proteome</keyword>
<evidence type="ECO:0000313" key="2">
    <source>
        <dbReference type="Proteomes" id="UP001528823"/>
    </source>
</evidence>
<proteinExistence type="predicted"/>
<comment type="caution">
    <text evidence="1">The sequence shown here is derived from an EMBL/GenBank/DDBJ whole genome shotgun (WGS) entry which is preliminary data.</text>
</comment>
<accession>A0ABT5UCJ5</accession>